<evidence type="ECO:0000313" key="2">
    <source>
        <dbReference type="EMBL" id="PUU72364.1"/>
    </source>
</evidence>
<sequence>MRWRTGVYYEVAFSPLFGVAFFFCSCLLFAPLLYDHGDGTIYDRYGKFDEKMDGWMDGLVVMVQKLISNMYSRNFML</sequence>
<dbReference type="Proteomes" id="UP000244722">
    <property type="component" value="Unassembled WGS sequence"/>
</dbReference>
<dbReference type="EMBL" id="NESQ01000561">
    <property type="protein sequence ID" value="PUU72364.1"/>
    <property type="molecule type" value="Genomic_DNA"/>
</dbReference>
<accession>A0A2T6ZAB0</accession>
<dbReference type="PROSITE" id="PS51257">
    <property type="entry name" value="PROKAR_LIPOPROTEIN"/>
    <property type="match status" value="1"/>
</dbReference>
<dbReference type="AlphaFoldDB" id="A0A2T6ZAB0"/>
<gene>
    <name evidence="2" type="ORF">B9Z19DRAFT_1097417</name>
</gene>
<organism evidence="2 3">
    <name type="scientific">Tuber borchii</name>
    <name type="common">White truffle</name>
    <dbReference type="NCBI Taxonomy" id="42251"/>
    <lineage>
        <taxon>Eukaryota</taxon>
        <taxon>Fungi</taxon>
        <taxon>Dikarya</taxon>
        <taxon>Ascomycota</taxon>
        <taxon>Pezizomycotina</taxon>
        <taxon>Pezizomycetes</taxon>
        <taxon>Pezizales</taxon>
        <taxon>Tuberaceae</taxon>
        <taxon>Tuber</taxon>
    </lineage>
</organism>
<comment type="caution">
    <text evidence="2">The sequence shown here is derived from an EMBL/GenBank/DDBJ whole genome shotgun (WGS) entry which is preliminary data.</text>
</comment>
<reference evidence="2 3" key="1">
    <citation type="submission" date="2017-04" db="EMBL/GenBank/DDBJ databases">
        <title>Draft genome sequence of Tuber borchii Vittad., a whitish edible truffle.</title>
        <authorList>
            <consortium name="DOE Joint Genome Institute"/>
            <person name="Murat C."/>
            <person name="Kuo A."/>
            <person name="Barry K.W."/>
            <person name="Clum A."/>
            <person name="Dockter R.B."/>
            <person name="Fauchery L."/>
            <person name="Iotti M."/>
            <person name="Kohler A."/>
            <person name="Labutti K."/>
            <person name="Lindquist E.A."/>
            <person name="Lipzen A."/>
            <person name="Ohm R.A."/>
            <person name="Wang M."/>
            <person name="Grigoriev I.V."/>
            <person name="Zambonelli A."/>
            <person name="Martin F.M."/>
        </authorList>
    </citation>
    <scope>NUCLEOTIDE SEQUENCE [LARGE SCALE GENOMIC DNA]</scope>
    <source>
        <strain evidence="2 3">Tbo3840</strain>
    </source>
</reference>
<keyword evidence="1" id="KW-0812">Transmembrane</keyword>
<evidence type="ECO:0000313" key="3">
    <source>
        <dbReference type="Proteomes" id="UP000244722"/>
    </source>
</evidence>
<feature type="transmembrane region" description="Helical" evidence="1">
    <location>
        <begin position="12"/>
        <end position="34"/>
    </location>
</feature>
<name>A0A2T6ZAB0_TUBBO</name>
<keyword evidence="1" id="KW-1133">Transmembrane helix</keyword>
<evidence type="ECO:0000256" key="1">
    <source>
        <dbReference type="SAM" id="Phobius"/>
    </source>
</evidence>
<keyword evidence="3" id="KW-1185">Reference proteome</keyword>
<keyword evidence="1" id="KW-0472">Membrane</keyword>
<proteinExistence type="predicted"/>
<protein>
    <submittedName>
        <fullName evidence="2">Uncharacterized protein</fullName>
    </submittedName>
</protein>